<dbReference type="Gene3D" id="3.40.50.720">
    <property type="entry name" value="NAD(P)-binding Rossmann-like Domain"/>
    <property type="match status" value="1"/>
</dbReference>
<protein>
    <submittedName>
        <fullName evidence="4">NAD(P)-binding domain-containing protein</fullName>
    </submittedName>
</protein>
<evidence type="ECO:0000259" key="2">
    <source>
        <dbReference type="Pfam" id="PF03446"/>
    </source>
</evidence>
<dbReference type="InterPro" id="IPR048666">
    <property type="entry name" value="RedAm-like_C"/>
</dbReference>
<dbReference type="InterPro" id="IPR008927">
    <property type="entry name" value="6-PGluconate_DH-like_C_sf"/>
</dbReference>
<dbReference type="RefSeq" id="WP_215350358.1">
    <property type="nucleotide sequence ID" value="NZ_BAAAFE010000013.1"/>
</dbReference>
<sequence>MREQNNGCADFDVSVLGLGAMGTIIARTLAERGKRVAVWNRSPGKAEGLRANGVHICDTAEDALRASPVSILVLLNSEVARETLGGLCASGALAGRTIVNYSSGSAEEGQELQKLVSGADARLVKGTIMSYPRNIGHPESYCIHTGDSGAFEDHRELLELLAGHAIFLPWKEAYAFATAINAQTFTAMLSFFEVAGAAHRMGLPIREMARQINDASRFFAADAIEDAIRRFEGAGFDGDQATIDVHEAGFTYIRDYMRSQGASTPIFDAVCEVVRRAQREGYGEADIAATTKIFAPTEAFTA</sequence>
<dbReference type="PANTHER" id="PTHR43580:SF2">
    <property type="entry name" value="CYTOKINE-LIKE NUCLEAR FACTOR N-PAC"/>
    <property type="match status" value="1"/>
</dbReference>
<dbReference type="InterPro" id="IPR036291">
    <property type="entry name" value="NAD(P)-bd_dom_sf"/>
</dbReference>
<proteinExistence type="predicted"/>
<feature type="domain" description="6-phosphogluconate dehydrogenase NADP-binding" evidence="2">
    <location>
        <begin position="13"/>
        <end position="162"/>
    </location>
</feature>
<dbReference type="SUPFAM" id="SSF48179">
    <property type="entry name" value="6-phosphogluconate dehydrogenase C-terminal domain-like"/>
    <property type="match status" value="1"/>
</dbReference>
<dbReference type="InterPro" id="IPR015815">
    <property type="entry name" value="HIBADH-related"/>
</dbReference>
<feature type="domain" description="NADPH-dependent reductive aminase-like C-terminal" evidence="3">
    <location>
        <begin position="184"/>
        <end position="294"/>
    </location>
</feature>
<dbReference type="EMBL" id="BAAAFE010000013">
    <property type="protein sequence ID" value="GAA0867161.1"/>
    <property type="molecule type" value="Genomic_DNA"/>
</dbReference>
<evidence type="ECO:0000256" key="1">
    <source>
        <dbReference type="ARBA" id="ARBA00023002"/>
    </source>
</evidence>
<gene>
    <name evidence="4" type="ORF">GCM10009115_33950</name>
</gene>
<dbReference type="PIRSF" id="PIRSF000103">
    <property type="entry name" value="HIBADH"/>
    <property type="match status" value="1"/>
</dbReference>
<organism evidence="4 5">
    <name type="scientific">Sphingopyxis soli</name>
    <dbReference type="NCBI Taxonomy" id="592051"/>
    <lineage>
        <taxon>Bacteria</taxon>
        <taxon>Pseudomonadati</taxon>
        <taxon>Pseudomonadota</taxon>
        <taxon>Alphaproteobacteria</taxon>
        <taxon>Sphingomonadales</taxon>
        <taxon>Sphingomonadaceae</taxon>
        <taxon>Sphingopyxis</taxon>
    </lineage>
</organism>
<dbReference type="Gene3D" id="1.10.1040.10">
    <property type="entry name" value="N-(1-d-carboxylethyl)-l-norvaline Dehydrogenase, domain 2"/>
    <property type="match status" value="1"/>
</dbReference>
<dbReference type="InterPro" id="IPR006115">
    <property type="entry name" value="6PGDH_NADP-bd"/>
</dbReference>
<dbReference type="PANTHER" id="PTHR43580">
    <property type="entry name" value="OXIDOREDUCTASE GLYR1-RELATED"/>
    <property type="match status" value="1"/>
</dbReference>
<evidence type="ECO:0000313" key="5">
    <source>
        <dbReference type="Proteomes" id="UP001500738"/>
    </source>
</evidence>
<name>A0ABN1MCE0_9SPHN</name>
<keyword evidence="1" id="KW-0560">Oxidoreductase</keyword>
<comment type="caution">
    <text evidence="4">The sequence shown here is derived from an EMBL/GenBank/DDBJ whole genome shotgun (WGS) entry which is preliminary data.</text>
</comment>
<keyword evidence="5" id="KW-1185">Reference proteome</keyword>
<dbReference type="InterPro" id="IPR051265">
    <property type="entry name" value="HIBADH-related_NP60_sf"/>
</dbReference>
<reference evidence="4 5" key="1">
    <citation type="journal article" date="2019" name="Int. J. Syst. Evol. Microbiol.">
        <title>The Global Catalogue of Microorganisms (GCM) 10K type strain sequencing project: providing services to taxonomists for standard genome sequencing and annotation.</title>
        <authorList>
            <consortium name="The Broad Institute Genomics Platform"/>
            <consortium name="The Broad Institute Genome Sequencing Center for Infectious Disease"/>
            <person name="Wu L."/>
            <person name="Ma J."/>
        </authorList>
    </citation>
    <scope>NUCLEOTIDE SEQUENCE [LARGE SCALE GENOMIC DNA]</scope>
    <source>
        <strain evidence="4 5">JCM 15910</strain>
    </source>
</reference>
<dbReference type="Pfam" id="PF21761">
    <property type="entry name" value="RedAm-like_C"/>
    <property type="match status" value="1"/>
</dbReference>
<evidence type="ECO:0000259" key="3">
    <source>
        <dbReference type="Pfam" id="PF21761"/>
    </source>
</evidence>
<dbReference type="InterPro" id="IPR013328">
    <property type="entry name" value="6PGD_dom2"/>
</dbReference>
<dbReference type="SUPFAM" id="SSF51735">
    <property type="entry name" value="NAD(P)-binding Rossmann-fold domains"/>
    <property type="match status" value="1"/>
</dbReference>
<evidence type="ECO:0000313" key="4">
    <source>
        <dbReference type="EMBL" id="GAA0867161.1"/>
    </source>
</evidence>
<dbReference type="Proteomes" id="UP001500738">
    <property type="component" value="Unassembled WGS sequence"/>
</dbReference>
<dbReference type="Pfam" id="PF03446">
    <property type="entry name" value="NAD_binding_2"/>
    <property type="match status" value="1"/>
</dbReference>
<accession>A0ABN1MCE0</accession>